<evidence type="ECO:0000313" key="5">
    <source>
        <dbReference type="Proteomes" id="UP000199341"/>
    </source>
</evidence>
<dbReference type="GO" id="GO:0050660">
    <property type="term" value="F:flavin adenine dinucleotide binding"/>
    <property type="evidence" value="ECO:0007669"/>
    <property type="project" value="InterPro"/>
</dbReference>
<name>A0A1H0S355_9ACTN</name>
<feature type="domain" description="Berberine/berberine-like" evidence="3">
    <location>
        <begin position="29"/>
        <end position="60"/>
    </location>
</feature>
<dbReference type="Pfam" id="PF08031">
    <property type="entry name" value="BBE"/>
    <property type="match status" value="1"/>
</dbReference>
<dbReference type="Gene3D" id="3.30.465.10">
    <property type="match status" value="1"/>
</dbReference>
<dbReference type="GO" id="GO:0016491">
    <property type="term" value="F:oxidoreductase activity"/>
    <property type="evidence" value="ECO:0007669"/>
    <property type="project" value="InterPro"/>
</dbReference>
<dbReference type="EMBL" id="FNIE01000025">
    <property type="protein sequence ID" value="SDP36104.1"/>
    <property type="molecule type" value="Genomic_DNA"/>
</dbReference>
<evidence type="ECO:0000256" key="2">
    <source>
        <dbReference type="ARBA" id="ARBA00022827"/>
    </source>
</evidence>
<dbReference type="InterPro" id="IPR016164">
    <property type="entry name" value="FAD-linked_Oxase-like_C"/>
</dbReference>
<proteinExistence type="predicted"/>
<sequence length="63" mass="7134">MHALSPWASEQNVTNFVGPDDATSAADVRRHFGAVRYARLADVKRQYDPRNLFRVNHNIRPAG</sequence>
<dbReference type="InterPro" id="IPR016169">
    <property type="entry name" value="FAD-bd_PCMH_sub2"/>
</dbReference>
<reference evidence="4 5" key="1">
    <citation type="submission" date="2016-10" db="EMBL/GenBank/DDBJ databases">
        <authorList>
            <person name="de Groot N.N."/>
        </authorList>
    </citation>
    <scope>NUCLEOTIDE SEQUENCE [LARGE SCALE GENOMIC DNA]</scope>
    <source>
        <strain evidence="4 5">CGMCC 4.2022</strain>
    </source>
</reference>
<keyword evidence="5" id="KW-1185">Reference proteome</keyword>
<dbReference type="SUPFAM" id="SSF55103">
    <property type="entry name" value="FAD-linked oxidases, C-terminal domain"/>
    <property type="match status" value="1"/>
</dbReference>
<gene>
    <name evidence="4" type="ORF">SAMN05216259_12539</name>
</gene>
<organism evidence="4 5">
    <name type="scientific">Actinacidiphila guanduensis</name>
    <dbReference type="NCBI Taxonomy" id="310781"/>
    <lineage>
        <taxon>Bacteria</taxon>
        <taxon>Bacillati</taxon>
        <taxon>Actinomycetota</taxon>
        <taxon>Actinomycetes</taxon>
        <taxon>Kitasatosporales</taxon>
        <taxon>Streptomycetaceae</taxon>
        <taxon>Actinacidiphila</taxon>
    </lineage>
</organism>
<dbReference type="STRING" id="310781.SAMN05216259_12539"/>
<dbReference type="Gene3D" id="3.40.462.20">
    <property type="match status" value="1"/>
</dbReference>
<dbReference type="InterPro" id="IPR012951">
    <property type="entry name" value="BBE"/>
</dbReference>
<keyword evidence="1" id="KW-0285">Flavoprotein</keyword>
<evidence type="ECO:0000256" key="1">
    <source>
        <dbReference type="ARBA" id="ARBA00022630"/>
    </source>
</evidence>
<dbReference type="AlphaFoldDB" id="A0A1H0S355"/>
<accession>A0A1H0S355</accession>
<keyword evidence="2" id="KW-0274">FAD</keyword>
<protein>
    <submittedName>
        <fullName evidence="4">Berberine and berberine like</fullName>
    </submittedName>
</protein>
<evidence type="ECO:0000259" key="3">
    <source>
        <dbReference type="Pfam" id="PF08031"/>
    </source>
</evidence>
<dbReference type="RefSeq" id="WP_176930721.1">
    <property type="nucleotide sequence ID" value="NZ_FNIE01000025.1"/>
</dbReference>
<dbReference type="Proteomes" id="UP000199341">
    <property type="component" value="Unassembled WGS sequence"/>
</dbReference>
<evidence type="ECO:0000313" key="4">
    <source>
        <dbReference type="EMBL" id="SDP36104.1"/>
    </source>
</evidence>